<dbReference type="Proteomes" id="UP000013085">
    <property type="component" value="Unassembled WGS sequence"/>
</dbReference>
<dbReference type="AlphaFoldDB" id="A0A0E2HAA5"/>
<reference evidence="1 2" key="1">
    <citation type="submission" date="2013-01" db="EMBL/GenBank/DDBJ databases">
        <title>The Genome Sequence of Clostridium clostridioforme 90A8.</title>
        <authorList>
            <consortium name="The Broad Institute Genome Sequencing Platform"/>
            <person name="Earl A."/>
            <person name="Ward D."/>
            <person name="Feldgarden M."/>
            <person name="Gevers D."/>
            <person name="Courvalin P."/>
            <person name="Lambert T."/>
            <person name="Walker B."/>
            <person name="Young S.K."/>
            <person name="Zeng Q."/>
            <person name="Gargeya S."/>
            <person name="Fitzgerald M."/>
            <person name="Haas B."/>
            <person name="Abouelleil A."/>
            <person name="Alvarado L."/>
            <person name="Arachchi H.M."/>
            <person name="Berlin A.M."/>
            <person name="Chapman S.B."/>
            <person name="Dewar J."/>
            <person name="Goldberg J."/>
            <person name="Griggs A."/>
            <person name="Gujja S."/>
            <person name="Hansen M."/>
            <person name="Howarth C."/>
            <person name="Imamovic A."/>
            <person name="Larimer J."/>
            <person name="McCowan C."/>
            <person name="Murphy C."/>
            <person name="Neiman D."/>
            <person name="Pearson M."/>
            <person name="Priest M."/>
            <person name="Roberts A."/>
            <person name="Saif S."/>
            <person name="Shea T."/>
            <person name="Sisk P."/>
            <person name="Sykes S."/>
            <person name="Wortman J."/>
            <person name="Nusbaum C."/>
            <person name="Birren B."/>
        </authorList>
    </citation>
    <scope>NUCLEOTIDE SEQUENCE [LARGE SCALE GENOMIC DNA]</scope>
    <source>
        <strain evidence="1 2">90A8</strain>
    </source>
</reference>
<sequence length="105" mass="12013">MKEGCQLSYEFLADNGEKEVRADGGIFEPLYYQVDVEKPSSPSEAFQFRKNDSQGAKIMYDLPQNYSCRGKNGKKEVRRIFKITSLEYCQKTAGRSSEMGYYLPA</sequence>
<evidence type="ECO:0000313" key="2">
    <source>
        <dbReference type="Proteomes" id="UP000013085"/>
    </source>
</evidence>
<dbReference type="PATRIC" id="fig|999408.3.peg.2803"/>
<dbReference type="EMBL" id="AGYR01000029">
    <property type="protein sequence ID" value="ENZ13698.1"/>
    <property type="molecule type" value="Genomic_DNA"/>
</dbReference>
<organism evidence="1 2">
    <name type="scientific">[Clostridium] clostridioforme 90A8</name>
    <dbReference type="NCBI Taxonomy" id="999408"/>
    <lineage>
        <taxon>Bacteria</taxon>
        <taxon>Bacillati</taxon>
        <taxon>Bacillota</taxon>
        <taxon>Clostridia</taxon>
        <taxon>Lachnospirales</taxon>
        <taxon>Lachnospiraceae</taxon>
        <taxon>Enterocloster</taxon>
    </lineage>
</organism>
<protein>
    <submittedName>
        <fullName evidence="1">Uncharacterized protein</fullName>
    </submittedName>
</protein>
<gene>
    <name evidence="1" type="ORF">HMPREF1090_02593</name>
</gene>
<proteinExistence type="predicted"/>
<name>A0A0E2HAA5_9FIRM</name>
<comment type="caution">
    <text evidence="1">The sequence shown here is derived from an EMBL/GenBank/DDBJ whole genome shotgun (WGS) entry which is preliminary data.</text>
</comment>
<dbReference type="RefSeq" id="WP_002595892.1">
    <property type="nucleotide sequence ID" value="NZ_KB851021.1"/>
</dbReference>
<accession>A0A0E2HAA5</accession>
<evidence type="ECO:0000313" key="1">
    <source>
        <dbReference type="EMBL" id="ENZ13698.1"/>
    </source>
</evidence>
<dbReference type="HOGENOM" id="CLU_2231884_0_0_9"/>